<dbReference type="Proteomes" id="UP001211421">
    <property type="component" value="Unassembled WGS sequence"/>
</dbReference>
<evidence type="ECO:0000313" key="1">
    <source>
        <dbReference type="EMBL" id="MDB8743134.1"/>
    </source>
</evidence>
<proteinExistence type="predicted"/>
<dbReference type="RefSeq" id="WP_195552226.1">
    <property type="nucleotide sequence ID" value="NZ_CAKVXH010000018.1"/>
</dbReference>
<protein>
    <submittedName>
        <fullName evidence="1">Uncharacterized protein</fullName>
    </submittedName>
</protein>
<dbReference type="AlphaFoldDB" id="A0AAW6E7X9"/>
<accession>A0AAW6E7X9</accession>
<organism evidence="1 2">
    <name type="scientific">Ruminococcus bicirculans</name>
    <name type="common">ex Wegman et al. 2014</name>
    <dbReference type="NCBI Taxonomy" id="1160721"/>
    <lineage>
        <taxon>Bacteria</taxon>
        <taxon>Bacillati</taxon>
        <taxon>Bacillota</taxon>
        <taxon>Clostridia</taxon>
        <taxon>Eubacteriales</taxon>
        <taxon>Oscillospiraceae</taxon>
        <taxon>Ruminococcus</taxon>
    </lineage>
</organism>
<comment type="caution">
    <text evidence="1">The sequence shown here is derived from an EMBL/GenBank/DDBJ whole genome shotgun (WGS) entry which is preliminary data.</text>
</comment>
<dbReference type="EMBL" id="JAQMLS010000013">
    <property type="protein sequence ID" value="MDB8743134.1"/>
    <property type="molecule type" value="Genomic_DNA"/>
</dbReference>
<gene>
    <name evidence="1" type="ORF">PNV70_13785</name>
</gene>
<name>A0AAW6E7X9_9FIRM</name>
<evidence type="ECO:0000313" key="2">
    <source>
        <dbReference type="Proteomes" id="UP001211421"/>
    </source>
</evidence>
<sequence>MAQYNVQFSIDGRRTQEIVSAYNTNDARKIIEARYTGAKIVIWSVTKL</sequence>
<reference evidence="1" key="1">
    <citation type="submission" date="2023-01" db="EMBL/GenBank/DDBJ databases">
        <title>Human gut microbiome strain richness.</title>
        <authorList>
            <person name="Chen-Liaw A."/>
        </authorList>
    </citation>
    <scope>NUCLEOTIDE SEQUENCE</scope>
    <source>
        <strain evidence="1">D59st1_B8_D59t2_181005</strain>
    </source>
</reference>